<evidence type="ECO:0000313" key="4">
    <source>
        <dbReference type="EMBL" id="RKQ14743.1"/>
    </source>
</evidence>
<dbReference type="GO" id="GO:0003960">
    <property type="term" value="F:quinone reductase (NADPH) activity"/>
    <property type="evidence" value="ECO:0007669"/>
    <property type="project" value="InterPro"/>
</dbReference>
<dbReference type="InterPro" id="IPR013149">
    <property type="entry name" value="ADH-like_C"/>
</dbReference>
<dbReference type="InterPro" id="IPR047618">
    <property type="entry name" value="QOR-like"/>
</dbReference>
<dbReference type="OrthoDB" id="9787435at2"/>
<evidence type="ECO:0000259" key="3">
    <source>
        <dbReference type="SMART" id="SM00829"/>
    </source>
</evidence>
<dbReference type="SUPFAM" id="SSF51735">
    <property type="entry name" value="NAD(P)-binding Rossmann-fold domains"/>
    <property type="match status" value="1"/>
</dbReference>
<dbReference type="InterPro" id="IPR013154">
    <property type="entry name" value="ADH-like_N"/>
</dbReference>
<dbReference type="EMBL" id="RBZO01000018">
    <property type="protein sequence ID" value="RKQ14743.1"/>
    <property type="molecule type" value="Genomic_DNA"/>
</dbReference>
<dbReference type="CDD" id="cd05286">
    <property type="entry name" value="QOR2"/>
    <property type="match status" value="1"/>
</dbReference>
<name>A0A494YWZ6_9BACI</name>
<protein>
    <submittedName>
        <fullName evidence="4">Quinone oxidoreductase</fullName>
    </submittedName>
</protein>
<dbReference type="InterPro" id="IPR020843">
    <property type="entry name" value="ER"/>
</dbReference>
<dbReference type="Gene3D" id="3.90.180.10">
    <property type="entry name" value="Medium-chain alcohol dehydrogenases, catalytic domain"/>
    <property type="match status" value="1"/>
</dbReference>
<dbReference type="GO" id="GO:0035925">
    <property type="term" value="F:mRNA 3'-UTR AU-rich region binding"/>
    <property type="evidence" value="ECO:0007669"/>
    <property type="project" value="TreeGrafter"/>
</dbReference>
<gene>
    <name evidence="4" type="ORF">D8M05_11885</name>
</gene>
<organism evidence="4 5">
    <name type="scientific">Oceanobacillus bengalensis</name>
    <dbReference type="NCBI Taxonomy" id="1435466"/>
    <lineage>
        <taxon>Bacteria</taxon>
        <taxon>Bacillati</taxon>
        <taxon>Bacillota</taxon>
        <taxon>Bacilli</taxon>
        <taxon>Bacillales</taxon>
        <taxon>Bacillaceae</taxon>
        <taxon>Oceanobacillus</taxon>
    </lineage>
</organism>
<evidence type="ECO:0000256" key="1">
    <source>
        <dbReference type="ARBA" id="ARBA00022857"/>
    </source>
</evidence>
<comment type="caution">
    <text evidence="4">The sequence shown here is derived from an EMBL/GenBank/DDBJ whole genome shotgun (WGS) entry which is preliminary data.</text>
</comment>
<dbReference type="GO" id="GO:0070402">
    <property type="term" value="F:NADPH binding"/>
    <property type="evidence" value="ECO:0007669"/>
    <property type="project" value="TreeGrafter"/>
</dbReference>
<dbReference type="PROSITE" id="PS01162">
    <property type="entry name" value="QOR_ZETA_CRYSTAL"/>
    <property type="match status" value="1"/>
</dbReference>
<reference evidence="4 5" key="1">
    <citation type="journal article" date="2015" name="Antonie Van Leeuwenhoek">
        <title>Oceanobacillus bengalensis sp. nov., a bacterium isolated from seawater of the Bay of Bengal.</title>
        <authorList>
            <person name="Yongchang O."/>
            <person name="Xiang W."/>
            <person name="Wang G."/>
        </authorList>
    </citation>
    <scope>NUCLEOTIDE SEQUENCE [LARGE SCALE GENOMIC DNA]</scope>
    <source>
        <strain evidence="4 5">MCCC 1K00260</strain>
    </source>
</reference>
<dbReference type="Pfam" id="PF08240">
    <property type="entry name" value="ADH_N"/>
    <property type="match status" value="1"/>
</dbReference>
<feature type="domain" description="Enoyl reductase (ER)" evidence="3">
    <location>
        <begin position="13"/>
        <end position="327"/>
    </location>
</feature>
<proteinExistence type="predicted"/>
<dbReference type="GO" id="GO:0005829">
    <property type="term" value="C:cytosol"/>
    <property type="evidence" value="ECO:0007669"/>
    <property type="project" value="TreeGrafter"/>
</dbReference>
<dbReference type="SMART" id="SM00829">
    <property type="entry name" value="PKS_ER"/>
    <property type="match status" value="1"/>
</dbReference>
<evidence type="ECO:0000313" key="5">
    <source>
        <dbReference type="Proteomes" id="UP000281813"/>
    </source>
</evidence>
<dbReference type="PANTHER" id="PTHR48106">
    <property type="entry name" value="QUINONE OXIDOREDUCTASE PIG3-RELATED"/>
    <property type="match status" value="1"/>
</dbReference>
<dbReference type="AlphaFoldDB" id="A0A494YWZ6"/>
<dbReference type="PANTHER" id="PTHR48106:SF13">
    <property type="entry name" value="QUINONE OXIDOREDUCTASE-RELATED"/>
    <property type="match status" value="1"/>
</dbReference>
<dbReference type="Pfam" id="PF00107">
    <property type="entry name" value="ADH_zinc_N"/>
    <property type="match status" value="1"/>
</dbReference>
<evidence type="ECO:0000256" key="2">
    <source>
        <dbReference type="ARBA" id="ARBA00023002"/>
    </source>
</evidence>
<dbReference type="Proteomes" id="UP000281813">
    <property type="component" value="Unassembled WGS sequence"/>
</dbReference>
<dbReference type="InterPro" id="IPR036291">
    <property type="entry name" value="NAD(P)-bd_dom_sf"/>
</dbReference>
<dbReference type="InterPro" id="IPR011032">
    <property type="entry name" value="GroES-like_sf"/>
</dbReference>
<accession>A0A494YWZ6</accession>
<dbReference type="GO" id="GO:0008270">
    <property type="term" value="F:zinc ion binding"/>
    <property type="evidence" value="ECO:0007669"/>
    <property type="project" value="InterPro"/>
</dbReference>
<keyword evidence="5" id="KW-1185">Reference proteome</keyword>
<keyword evidence="1" id="KW-0521">NADP</keyword>
<dbReference type="Gene3D" id="3.40.50.720">
    <property type="entry name" value="NAD(P)-binding Rossmann-like Domain"/>
    <property type="match status" value="1"/>
</dbReference>
<dbReference type="SUPFAM" id="SSF50129">
    <property type="entry name" value="GroES-like"/>
    <property type="match status" value="1"/>
</dbReference>
<sequence length="329" mass="35333">MKNVEAVVVEKFGGPEVLEYTTVDLTDVEPTEVLIKVEAISVNFADIKARRGNYHRASKSPFIPGLDCSGMIEAVGEEVEGLEVGQKVIAFPKNGSYASYVKADQLLTYPISPEVDSKIAAAYVTVAITSYNLLKKVARIQPGESVLIHGAAGGIGTIATQISKLLGATSVIGTVGSDEKLGIAKQAGADHVINYNKESFADFVNVLTGGKGVDVILDSYAGKMFEESIDCLAFFGRIVNFGNGIGGDGGKVDTNLLHSSCRSVLGYSTGTYRKFRPEELEEAAQQSIEFLENGKIQLFISREFTLQETAEAHRLMESRQTVGKIVLVP</sequence>
<dbReference type="InterPro" id="IPR002364">
    <property type="entry name" value="Quin_OxRdtase/zeta-crystal_CS"/>
</dbReference>
<keyword evidence="2" id="KW-0560">Oxidoreductase</keyword>
<dbReference type="RefSeq" id="WP_121132055.1">
    <property type="nucleotide sequence ID" value="NZ_JBHUFK010000003.1"/>
</dbReference>